<feature type="compositionally biased region" description="Polar residues" evidence="1">
    <location>
        <begin position="73"/>
        <end position="84"/>
    </location>
</feature>
<evidence type="ECO:0000256" key="1">
    <source>
        <dbReference type="SAM" id="MobiDB-lite"/>
    </source>
</evidence>
<evidence type="ECO:0000313" key="3">
    <source>
        <dbReference type="EMBL" id="POZ60188.1"/>
    </source>
</evidence>
<evidence type="ECO:0000313" key="4">
    <source>
        <dbReference type="Proteomes" id="UP000237082"/>
    </source>
</evidence>
<feature type="chain" id="PRO_5015430882" evidence="2">
    <location>
        <begin position="23"/>
        <end position="84"/>
    </location>
</feature>
<proteinExistence type="predicted"/>
<keyword evidence="4" id="KW-1185">Reference proteome</keyword>
<evidence type="ECO:0000256" key="2">
    <source>
        <dbReference type="SAM" id="SignalP"/>
    </source>
</evidence>
<dbReference type="EMBL" id="PQWB01000163">
    <property type="protein sequence ID" value="POZ60188.1"/>
    <property type="molecule type" value="Genomic_DNA"/>
</dbReference>
<dbReference type="AlphaFoldDB" id="A0A2S5DAW9"/>
<protein>
    <submittedName>
        <fullName evidence="3">Uncharacterized protein</fullName>
    </submittedName>
</protein>
<accession>A0A2S5DAW9</accession>
<name>A0A2S5DAW9_9NEIS</name>
<dbReference type="RefSeq" id="WP_103904374.1">
    <property type="nucleotide sequence ID" value="NZ_PQWB01000163.1"/>
</dbReference>
<sequence>MNSRYTLAAILGLSILSAPALAGVFGKKDASQPGNEPRLGRRVLENQALGRALDKKPLGIAVIRRAGDKRQDSPNAENPASPTR</sequence>
<organism evidence="3 4">
    <name type="scientific">Chromobacterium alticapitis</name>
    <dbReference type="NCBI Taxonomy" id="2073169"/>
    <lineage>
        <taxon>Bacteria</taxon>
        <taxon>Pseudomonadati</taxon>
        <taxon>Pseudomonadota</taxon>
        <taxon>Betaproteobacteria</taxon>
        <taxon>Neisseriales</taxon>
        <taxon>Chromobacteriaceae</taxon>
        <taxon>Chromobacterium</taxon>
    </lineage>
</organism>
<reference evidence="4" key="1">
    <citation type="submission" date="2018-02" db="EMBL/GenBank/DDBJ databases">
        <authorList>
            <person name="O'Hara-Hanley K."/>
            <person name="Soby S."/>
        </authorList>
    </citation>
    <scope>NUCLEOTIDE SEQUENCE [LARGE SCALE GENOMIC DNA]</scope>
    <source>
        <strain evidence="4">MWU14-2602</strain>
    </source>
</reference>
<feature type="signal peptide" evidence="2">
    <location>
        <begin position="1"/>
        <end position="22"/>
    </location>
</feature>
<feature type="region of interest" description="Disordered" evidence="1">
    <location>
        <begin position="64"/>
        <end position="84"/>
    </location>
</feature>
<keyword evidence="2" id="KW-0732">Signal</keyword>
<comment type="caution">
    <text evidence="3">The sequence shown here is derived from an EMBL/GenBank/DDBJ whole genome shotgun (WGS) entry which is preliminary data.</text>
</comment>
<dbReference type="Proteomes" id="UP000237082">
    <property type="component" value="Unassembled WGS sequence"/>
</dbReference>
<dbReference type="OrthoDB" id="9182863at2"/>
<gene>
    <name evidence="3" type="ORF">C2I19_20125</name>
</gene>